<dbReference type="EMBL" id="FZOY01000004">
    <property type="protein sequence ID" value="SNS92090.1"/>
    <property type="molecule type" value="Genomic_DNA"/>
</dbReference>
<dbReference type="GO" id="GO:0020037">
    <property type="term" value="F:heme binding"/>
    <property type="evidence" value="ECO:0007669"/>
    <property type="project" value="InterPro"/>
</dbReference>
<dbReference type="Pfam" id="PF01322">
    <property type="entry name" value="Cytochrom_C_2"/>
    <property type="match status" value="1"/>
</dbReference>
<dbReference type="GO" id="GO:0022900">
    <property type="term" value="P:electron transport chain"/>
    <property type="evidence" value="ECO:0007669"/>
    <property type="project" value="InterPro"/>
</dbReference>
<evidence type="ECO:0000256" key="8">
    <source>
        <dbReference type="SAM" id="SignalP"/>
    </source>
</evidence>
<dbReference type="GO" id="GO:0005506">
    <property type="term" value="F:iron ion binding"/>
    <property type="evidence" value="ECO:0007669"/>
    <property type="project" value="InterPro"/>
</dbReference>
<feature type="chain" id="PRO_5012241119" evidence="8">
    <location>
        <begin position="20"/>
        <end position="151"/>
    </location>
</feature>
<organism evidence="9 10">
    <name type="scientific">Tropicimonas sediminicola</name>
    <dbReference type="NCBI Taxonomy" id="1031541"/>
    <lineage>
        <taxon>Bacteria</taxon>
        <taxon>Pseudomonadati</taxon>
        <taxon>Pseudomonadota</taxon>
        <taxon>Alphaproteobacteria</taxon>
        <taxon>Rhodobacterales</taxon>
        <taxon>Roseobacteraceae</taxon>
        <taxon>Tropicimonas</taxon>
    </lineage>
</organism>
<evidence type="ECO:0000256" key="2">
    <source>
        <dbReference type="ARBA" id="ARBA00022617"/>
    </source>
</evidence>
<evidence type="ECO:0000256" key="5">
    <source>
        <dbReference type="ARBA" id="ARBA00023004"/>
    </source>
</evidence>
<keyword evidence="4" id="KW-0249">Electron transport</keyword>
<dbReference type="InterPro" id="IPR002321">
    <property type="entry name" value="Cyt_c_II"/>
</dbReference>
<evidence type="ECO:0000256" key="6">
    <source>
        <dbReference type="PIRSR" id="PIRSR000027-1"/>
    </source>
</evidence>
<name>A0A239IEM7_9RHOB</name>
<dbReference type="SUPFAM" id="SSF47175">
    <property type="entry name" value="Cytochromes"/>
    <property type="match status" value="1"/>
</dbReference>
<reference evidence="9 10" key="1">
    <citation type="submission" date="2017-06" db="EMBL/GenBank/DDBJ databases">
        <authorList>
            <person name="Kim H.J."/>
            <person name="Triplett B.A."/>
        </authorList>
    </citation>
    <scope>NUCLEOTIDE SEQUENCE [LARGE SCALE GENOMIC DNA]</scope>
    <source>
        <strain evidence="9 10">DSM 29339</strain>
    </source>
</reference>
<protein>
    <submittedName>
        <fullName evidence="9">Cytochrome c556</fullName>
    </submittedName>
</protein>
<comment type="PTM">
    <text evidence="7">Binds 1 heme group per subunit.</text>
</comment>
<dbReference type="Proteomes" id="UP000198426">
    <property type="component" value="Unassembled WGS sequence"/>
</dbReference>
<dbReference type="AlphaFoldDB" id="A0A239IEM7"/>
<feature type="binding site" description="covalent" evidence="7">
    <location>
        <position position="142"/>
    </location>
    <ligand>
        <name>heme c</name>
        <dbReference type="ChEBI" id="CHEBI:61717"/>
    </ligand>
</feature>
<keyword evidence="1" id="KW-0813">Transport</keyword>
<dbReference type="InterPro" id="IPR012127">
    <property type="entry name" value="Cyt_c_prime"/>
</dbReference>
<feature type="signal peptide" evidence="8">
    <location>
        <begin position="1"/>
        <end position="19"/>
    </location>
</feature>
<gene>
    <name evidence="9" type="ORF">SAMN05421757_104360</name>
</gene>
<proteinExistence type="predicted"/>
<feature type="binding site" description="covalent" evidence="7">
    <location>
        <position position="139"/>
    </location>
    <ligand>
        <name>heme c</name>
        <dbReference type="ChEBI" id="CHEBI:61717"/>
    </ligand>
</feature>
<evidence type="ECO:0000256" key="3">
    <source>
        <dbReference type="ARBA" id="ARBA00022723"/>
    </source>
</evidence>
<dbReference type="InterPro" id="IPR010980">
    <property type="entry name" value="Cyt_c/b562"/>
</dbReference>
<evidence type="ECO:0000256" key="4">
    <source>
        <dbReference type="ARBA" id="ARBA00022982"/>
    </source>
</evidence>
<dbReference type="Gene3D" id="1.20.120.10">
    <property type="entry name" value="Cytochrome c/b562"/>
    <property type="match status" value="1"/>
</dbReference>
<keyword evidence="2 7" id="KW-0349">Heme</keyword>
<dbReference type="PROSITE" id="PS51009">
    <property type="entry name" value="CYTCII"/>
    <property type="match status" value="1"/>
</dbReference>
<evidence type="ECO:0000256" key="1">
    <source>
        <dbReference type="ARBA" id="ARBA00022448"/>
    </source>
</evidence>
<keyword evidence="3 6" id="KW-0479">Metal-binding</keyword>
<dbReference type="PIRSF" id="PIRSF000027">
    <property type="entry name" value="Cytc_c_prime"/>
    <property type="match status" value="1"/>
</dbReference>
<keyword evidence="10" id="KW-1185">Reference proteome</keyword>
<evidence type="ECO:0000313" key="9">
    <source>
        <dbReference type="EMBL" id="SNS92090.1"/>
    </source>
</evidence>
<keyword evidence="5 6" id="KW-0408">Iron</keyword>
<dbReference type="GO" id="GO:0009055">
    <property type="term" value="F:electron transfer activity"/>
    <property type="evidence" value="ECO:0007669"/>
    <property type="project" value="InterPro"/>
</dbReference>
<evidence type="ECO:0000313" key="10">
    <source>
        <dbReference type="Proteomes" id="UP000198426"/>
    </source>
</evidence>
<feature type="binding site" description="axial binding residue" evidence="6">
    <location>
        <position position="143"/>
    </location>
    <ligand>
        <name>heme c</name>
        <dbReference type="ChEBI" id="CHEBI:61717"/>
    </ligand>
    <ligandPart>
        <name>Fe</name>
        <dbReference type="ChEBI" id="CHEBI:18248"/>
    </ligandPart>
</feature>
<keyword evidence="8" id="KW-0732">Signal</keyword>
<evidence type="ECO:0000256" key="7">
    <source>
        <dbReference type="PIRSR" id="PIRSR000027-2"/>
    </source>
</evidence>
<dbReference type="GO" id="GO:0042597">
    <property type="term" value="C:periplasmic space"/>
    <property type="evidence" value="ECO:0007669"/>
    <property type="project" value="InterPro"/>
</dbReference>
<sequence>MKKTILAAIAVSIPCIALADAATDAVKARQDHMKGFGKQVGTFAAVAKGEAEYDPAVAQAAADMLVELANADQSGFWLEGTSMDDLPGVSYAKPALWENTDQVTAIMADLQAAAANMQAVASDGKDAMVAAIGPIGQQCQACHKEFQAKKD</sequence>
<accession>A0A239IEM7</accession>
<dbReference type="RefSeq" id="WP_176442864.1">
    <property type="nucleotide sequence ID" value="NZ_FZOY01000004.1"/>
</dbReference>